<evidence type="ECO:0000313" key="2">
    <source>
        <dbReference type="EMBL" id="CAE6441945.1"/>
    </source>
</evidence>
<protein>
    <submittedName>
        <fullName evidence="2">Uncharacterized protein</fullName>
    </submittedName>
</protein>
<evidence type="ECO:0000313" key="3">
    <source>
        <dbReference type="Proteomes" id="UP000663831"/>
    </source>
</evidence>
<organism evidence="2 3">
    <name type="scientific">Rhizoctonia solani</name>
    <dbReference type="NCBI Taxonomy" id="456999"/>
    <lineage>
        <taxon>Eukaryota</taxon>
        <taxon>Fungi</taxon>
        <taxon>Dikarya</taxon>
        <taxon>Basidiomycota</taxon>
        <taxon>Agaricomycotina</taxon>
        <taxon>Agaricomycetes</taxon>
        <taxon>Cantharellales</taxon>
        <taxon>Ceratobasidiaceae</taxon>
        <taxon>Rhizoctonia</taxon>
    </lineage>
</organism>
<dbReference type="AlphaFoldDB" id="A0A8H3G9Z2"/>
<evidence type="ECO:0000256" key="1">
    <source>
        <dbReference type="SAM" id="MobiDB-lite"/>
    </source>
</evidence>
<feature type="region of interest" description="Disordered" evidence="1">
    <location>
        <begin position="29"/>
        <end position="57"/>
    </location>
</feature>
<dbReference type="Proteomes" id="UP000663831">
    <property type="component" value="Unassembled WGS sequence"/>
</dbReference>
<dbReference type="EMBL" id="CAJMWV010001628">
    <property type="protein sequence ID" value="CAE6441945.1"/>
    <property type="molecule type" value="Genomic_DNA"/>
</dbReference>
<comment type="caution">
    <text evidence="2">The sequence shown here is derived from an EMBL/GenBank/DDBJ whole genome shotgun (WGS) entry which is preliminary data.</text>
</comment>
<accession>A0A8H3G9Z2</accession>
<proteinExistence type="predicted"/>
<sequence length="69" mass="7291">MATASHPVVRAADFALILNAGTTRPSNASLLQADPLSGSTKALPREHRGRRQPVVQGTSITQVVDNVLM</sequence>
<gene>
    <name evidence="2" type="ORF">RDB_LOCUS54892</name>
</gene>
<name>A0A8H3G9Z2_9AGAM</name>
<reference evidence="2" key="1">
    <citation type="submission" date="2021-01" db="EMBL/GenBank/DDBJ databases">
        <authorList>
            <person name="Kaushik A."/>
        </authorList>
    </citation>
    <scope>NUCLEOTIDE SEQUENCE</scope>
    <source>
        <strain evidence="2">AG3-1AP</strain>
    </source>
</reference>